<comment type="subcellular location">
    <subcellularLocation>
        <location evidence="1">Endoplasmic reticulum membrane</location>
        <topology evidence="1">Multi-pass membrane protein</topology>
    </subcellularLocation>
</comment>
<evidence type="ECO:0000256" key="11">
    <source>
        <dbReference type="SAM" id="SignalP"/>
    </source>
</evidence>
<evidence type="ECO:0000256" key="2">
    <source>
        <dbReference type="ARBA" id="ARBA00004687"/>
    </source>
</evidence>
<evidence type="ECO:0000256" key="1">
    <source>
        <dbReference type="ARBA" id="ARBA00004477"/>
    </source>
</evidence>
<keyword evidence="5 10" id="KW-0812">Transmembrane</keyword>
<feature type="compositionally biased region" description="Low complexity" evidence="9">
    <location>
        <begin position="299"/>
        <end position="314"/>
    </location>
</feature>
<accession>A0A835Y2L7</accession>
<evidence type="ECO:0008006" key="14">
    <source>
        <dbReference type="Google" id="ProtNLM"/>
    </source>
</evidence>
<keyword evidence="8 10" id="KW-0472">Membrane</keyword>
<reference evidence="12" key="1">
    <citation type="journal article" date="2020" name="bioRxiv">
        <title>Comparative genomics of Chlamydomonas.</title>
        <authorList>
            <person name="Craig R.J."/>
            <person name="Hasan A.R."/>
            <person name="Ness R.W."/>
            <person name="Keightley P.D."/>
        </authorList>
    </citation>
    <scope>NUCLEOTIDE SEQUENCE</scope>
    <source>
        <strain evidence="12">CCAP 11/70</strain>
    </source>
</reference>
<evidence type="ECO:0000256" key="8">
    <source>
        <dbReference type="ARBA" id="ARBA00023136"/>
    </source>
</evidence>
<feature type="transmembrane region" description="Helical" evidence="10">
    <location>
        <begin position="743"/>
        <end position="765"/>
    </location>
</feature>
<feature type="compositionally biased region" description="Low complexity" evidence="9">
    <location>
        <begin position="200"/>
        <end position="212"/>
    </location>
</feature>
<evidence type="ECO:0000256" key="10">
    <source>
        <dbReference type="SAM" id="Phobius"/>
    </source>
</evidence>
<keyword evidence="4" id="KW-0337">GPI-anchor biosynthesis</keyword>
<feature type="region of interest" description="Disordered" evidence="9">
    <location>
        <begin position="430"/>
        <end position="469"/>
    </location>
</feature>
<feature type="compositionally biased region" description="Low complexity" evidence="9">
    <location>
        <begin position="219"/>
        <end position="268"/>
    </location>
</feature>
<comment type="similarity">
    <text evidence="3">Belongs to the PIGU family.</text>
</comment>
<gene>
    <name evidence="12" type="ORF">HYH03_010221</name>
</gene>
<dbReference type="GO" id="GO:0016255">
    <property type="term" value="P:attachment of GPI anchor to protein"/>
    <property type="evidence" value="ECO:0007669"/>
    <property type="project" value="InterPro"/>
</dbReference>
<organism evidence="12 13">
    <name type="scientific">Edaphochlamys debaryana</name>
    <dbReference type="NCBI Taxonomy" id="47281"/>
    <lineage>
        <taxon>Eukaryota</taxon>
        <taxon>Viridiplantae</taxon>
        <taxon>Chlorophyta</taxon>
        <taxon>core chlorophytes</taxon>
        <taxon>Chlorophyceae</taxon>
        <taxon>CS clade</taxon>
        <taxon>Chlamydomonadales</taxon>
        <taxon>Chlamydomonadales incertae sedis</taxon>
        <taxon>Edaphochlamys</taxon>
    </lineage>
</organism>
<dbReference type="PANTHER" id="PTHR13121">
    <property type="entry name" value="GPI TRANSAMIDASE COMPONENT PIG-U"/>
    <property type="match status" value="1"/>
</dbReference>
<sequence>MIQAALVAVAVRLLLTWTGIGAQLAWRPEVSTASNSALEVREGTALYALGVSPYAGTSVRIPPLALWLYSAVADQPWLSMLPNTVFDLVAATLLTQLAAKLFDKASSVPSVLAWVYLLNPFSLLASVAGTTSPLEGLAIVTALYGTCVRRPGLAVLGLAAAGYLSLHCLVLLLPVACLLSYSPEDVATPLAQLASGQASPKEAPAAVEAQAATKEEQPQTKGGKAKPPAAAAGAAAQPTAKAPEPTLAKQAAAAAEGAAASSPTAAAVEEAERSAPGDKKKKKKHGKGQGQASGLGAEDPAAPTSTPAAPGDPARPGPETEPSTSIGDATGSKPAAAADESGDADANGGEEKRPARYAPPLAVPEPGKDGLPHGDSPTGTPVAGTPTSSAYAATMGIHKLPSIRLRKPPDIDVTRLDGGLSDLGSLRSLEAPASAPPAMPPHPRGPPPRAGPPPPSRQPTRLTRPKPVRGRLPLLPWRALTRLGWMVAGAMLGLAVLSDLYLGALPAREGSSATCIASTLDALLFTPPWPRLLPTPPPVPPSPPHMRGHVASKPSGSGSASSLDVAALTKAITHASGVVITELESRLGALLYGGTAGGAAGGGGCWAVRVYGSQVLLDDVAPNVGQWWYLAMEAFDDTKPYIRLLAHSLLFALAPPLAMRLGPRRPLALFLVQLLALGLLRPYPSVADLGLAASLLPLLTRQQGALVVASRTEMLLPASLLVLCVLGPAMLRMWLSYESTNSNFFYSIVLSYGVWRVVLLMQVLGTTLRVDRIARGKEAAPEAEASA</sequence>
<protein>
    <recommendedName>
        <fullName evidence="14">GPI transamidase subunit PIG-U</fullName>
    </recommendedName>
</protein>
<dbReference type="InterPro" id="IPR009600">
    <property type="entry name" value="PIG-U"/>
</dbReference>
<feature type="transmembrane region" description="Helical" evidence="10">
    <location>
        <begin position="715"/>
        <end position="737"/>
    </location>
</feature>
<keyword evidence="11" id="KW-0732">Signal</keyword>
<dbReference type="PANTHER" id="PTHR13121:SF0">
    <property type="entry name" value="PHOSPHATIDYLINOSITOL GLYCAN ANCHOR BIOSYNTHESIS CLASS U PROTEIN"/>
    <property type="match status" value="1"/>
</dbReference>
<feature type="compositionally biased region" description="Pro residues" evidence="9">
    <location>
        <begin position="434"/>
        <end position="457"/>
    </location>
</feature>
<dbReference type="Proteomes" id="UP000612055">
    <property type="component" value="Unassembled WGS sequence"/>
</dbReference>
<evidence type="ECO:0000313" key="12">
    <source>
        <dbReference type="EMBL" id="KAG2491435.1"/>
    </source>
</evidence>
<dbReference type="EMBL" id="JAEHOE010000053">
    <property type="protein sequence ID" value="KAG2491435.1"/>
    <property type="molecule type" value="Genomic_DNA"/>
</dbReference>
<evidence type="ECO:0000256" key="7">
    <source>
        <dbReference type="ARBA" id="ARBA00022989"/>
    </source>
</evidence>
<dbReference type="Pfam" id="PF06728">
    <property type="entry name" value="PIG-U"/>
    <property type="match status" value="2"/>
</dbReference>
<evidence type="ECO:0000256" key="3">
    <source>
        <dbReference type="ARBA" id="ARBA00010026"/>
    </source>
</evidence>
<keyword evidence="13" id="KW-1185">Reference proteome</keyword>
<feature type="compositionally biased region" description="Low complexity" evidence="9">
    <location>
        <begin position="335"/>
        <end position="347"/>
    </location>
</feature>
<feature type="chain" id="PRO_5033048659" description="GPI transamidase subunit PIG-U" evidence="11">
    <location>
        <begin position="23"/>
        <end position="787"/>
    </location>
</feature>
<evidence type="ECO:0000313" key="13">
    <source>
        <dbReference type="Proteomes" id="UP000612055"/>
    </source>
</evidence>
<proteinExistence type="inferred from homology"/>
<evidence type="ECO:0000256" key="6">
    <source>
        <dbReference type="ARBA" id="ARBA00022824"/>
    </source>
</evidence>
<dbReference type="AlphaFoldDB" id="A0A835Y2L7"/>
<keyword evidence="7 10" id="KW-1133">Transmembrane helix</keyword>
<dbReference type="UniPathway" id="UPA00196"/>
<evidence type="ECO:0000256" key="9">
    <source>
        <dbReference type="SAM" id="MobiDB-lite"/>
    </source>
</evidence>
<dbReference type="GO" id="GO:0006506">
    <property type="term" value="P:GPI anchor biosynthetic process"/>
    <property type="evidence" value="ECO:0007669"/>
    <property type="project" value="UniProtKB-UniPathway"/>
</dbReference>
<name>A0A835Y2L7_9CHLO</name>
<keyword evidence="6" id="KW-0256">Endoplasmic reticulum</keyword>
<feature type="transmembrane region" description="Helical" evidence="10">
    <location>
        <begin position="483"/>
        <end position="502"/>
    </location>
</feature>
<comment type="caution">
    <text evidence="12">The sequence shown here is derived from an EMBL/GenBank/DDBJ whole genome shotgun (WGS) entry which is preliminary data.</text>
</comment>
<evidence type="ECO:0000256" key="4">
    <source>
        <dbReference type="ARBA" id="ARBA00022502"/>
    </source>
</evidence>
<evidence type="ECO:0000256" key="5">
    <source>
        <dbReference type="ARBA" id="ARBA00022692"/>
    </source>
</evidence>
<dbReference type="OrthoDB" id="549017at2759"/>
<comment type="pathway">
    <text evidence="2">Glycolipid biosynthesis; glycosylphosphatidylinositol-anchor biosynthesis.</text>
</comment>
<feature type="region of interest" description="Disordered" evidence="9">
    <location>
        <begin position="197"/>
        <end position="388"/>
    </location>
</feature>
<feature type="region of interest" description="Disordered" evidence="9">
    <location>
        <begin position="537"/>
        <end position="558"/>
    </location>
</feature>
<dbReference type="GO" id="GO:0042765">
    <property type="term" value="C:GPI-anchor transamidase complex"/>
    <property type="evidence" value="ECO:0007669"/>
    <property type="project" value="InterPro"/>
</dbReference>
<feature type="signal peptide" evidence="11">
    <location>
        <begin position="1"/>
        <end position="22"/>
    </location>
</feature>